<evidence type="ECO:0000256" key="1">
    <source>
        <dbReference type="SAM" id="MobiDB-lite"/>
    </source>
</evidence>
<sequence>MVTWRAESARFGEPAAKTTASGGRRAVRRFPSFGRLPKAVSAARSRVRRAVVRWTVIARTRGEAGMSTAEYAVGTIAACGFAALLFKIVTSNEVRSMLTALIQKALKLAG</sequence>
<dbReference type="RefSeq" id="WP_203943933.1">
    <property type="nucleotide sequence ID" value="NZ_BOOR01000010.1"/>
</dbReference>
<keyword evidence="2" id="KW-1133">Transmembrane helix</keyword>
<feature type="transmembrane region" description="Helical" evidence="2">
    <location>
        <begin position="71"/>
        <end position="89"/>
    </location>
</feature>
<keyword evidence="2" id="KW-0472">Membrane</keyword>
<accession>A0A8J3V1A8</accession>
<protein>
    <recommendedName>
        <fullName evidence="5">DUF4244 domain-containing protein</fullName>
    </recommendedName>
</protein>
<reference evidence="3" key="1">
    <citation type="submission" date="2021-01" db="EMBL/GenBank/DDBJ databases">
        <title>Whole genome shotgun sequence of Planotetraspora thailandica NBRC 104271.</title>
        <authorList>
            <person name="Komaki H."/>
            <person name="Tamura T."/>
        </authorList>
    </citation>
    <scope>NUCLEOTIDE SEQUENCE</scope>
    <source>
        <strain evidence="3">NBRC 104271</strain>
    </source>
</reference>
<dbReference type="InterPro" id="IPR025338">
    <property type="entry name" value="DUF4244"/>
</dbReference>
<evidence type="ECO:0000313" key="4">
    <source>
        <dbReference type="Proteomes" id="UP000605992"/>
    </source>
</evidence>
<dbReference type="Pfam" id="PF14029">
    <property type="entry name" value="DUF4244"/>
    <property type="match status" value="1"/>
</dbReference>
<organism evidence="3 4">
    <name type="scientific">Planotetraspora thailandica</name>
    <dbReference type="NCBI Taxonomy" id="487172"/>
    <lineage>
        <taxon>Bacteria</taxon>
        <taxon>Bacillati</taxon>
        <taxon>Actinomycetota</taxon>
        <taxon>Actinomycetes</taxon>
        <taxon>Streptosporangiales</taxon>
        <taxon>Streptosporangiaceae</taxon>
        <taxon>Planotetraspora</taxon>
    </lineage>
</organism>
<proteinExistence type="predicted"/>
<dbReference type="AlphaFoldDB" id="A0A8J3V1A8"/>
<dbReference type="Proteomes" id="UP000605992">
    <property type="component" value="Unassembled WGS sequence"/>
</dbReference>
<name>A0A8J3V1A8_9ACTN</name>
<keyword evidence="4" id="KW-1185">Reference proteome</keyword>
<keyword evidence="2" id="KW-0812">Transmembrane</keyword>
<dbReference type="EMBL" id="BOOR01000010">
    <property type="protein sequence ID" value="GII53697.1"/>
    <property type="molecule type" value="Genomic_DNA"/>
</dbReference>
<comment type="caution">
    <text evidence="3">The sequence shown here is derived from an EMBL/GenBank/DDBJ whole genome shotgun (WGS) entry which is preliminary data.</text>
</comment>
<gene>
    <name evidence="3" type="ORF">Pth03_20860</name>
</gene>
<evidence type="ECO:0008006" key="5">
    <source>
        <dbReference type="Google" id="ProtNLM"/>
    </source>
</evidence>
<feature type="region of interest" description="Disordered" evidence="1">
    <location>
        <begin position="1"/>
        <end position="20"/>
    </location>
</feature>
<evidence type="ECO:0000313" key="3">
    <source>
        <dbReference type="EMBL" id="GII53697.1"/>
    </source>
</evidence>
<evidence type="ECO:0000256" key="2">
    <source>
        <dbReference type="SAM" id="Phobius"/>
    </source>
</evidence>